<keyword evidence="2" id="KW-1185">Reference proteome</keyword>
<gene>
    <name evidence="1" type="ORF">AN640_00715</name>
</gene>
<protein>
    <submittedName>
        <fullName evidence="1">Uncharacterized protein</fullName>
    </submittedName>
</protein>
<dbReference type="Proteomes" id="UP000188637">
    <property type="component" value="Unassembled WGS sequence"/>
</dbReference>
<proteinExistence type="predicted"/>
<name>A0ACC8XJI4_9FIRM</name>
<reference evidence="1" key="1">
    <citation type="submission" date="2016-08" db="EMBL/GenBank/DDBJ databases">
        <authorList>
            <person name="Ngugi D.K."/>
            <person name="Miyake S."/>
            <person name="Stingl U."/>
        </authorList>
    </citation>
    <scope>NUCLEOTIDE SEQUENCE</scope>
    <source>
        <strain evidence="1">SCG-D08WGA-EpuloA1</strain>
    </source>
</reference>
<accession>A0ACC8XJI4</accession>
<organism evidence="1 2">
    <name type="scientific">Candidatus Epulonipiscium fishelsonii</name>
    <dbReference type="NCBI Taxonomy" id="77094"/>
    <lineage>
        <taxon>Bacteria</taxon>
        <taxon>Bacillati</taxon>
        <taxon>Bacillota</taxon>
        <taxon>Clostridia</taxon>
        <taxon>Lachnospirales</taxon>
        <taxon>Lachnospiraceae</taxon>
        <taxon>Candidatus Epulonipiscium</taxon>
    </lineage>
</organism>
<evidence type="ECO:0000313" key="1">
    <source>
        <dbReference type="EMBL" id="ONI46582.1"/>
    </source>
</evidence>
<sequence>MDYEIRPQRLRIPSGWNIYYSNFSNINLKDYINKPDNNNIWLFEGNEDIFQISKDDILIDLGWYPMYDPDGTYIIEVVKNLNWFKLEDRFKSQDKDKIVEKIENYLVHYAPYRPTKLKLEPLPAWIGWEVTYNSFFEIEEEHKNAALFYLSDKLLALQNNYHKIKVELGWFPKHSPYGVYRLSVFLAEQEWWFDSLDKEEIIDHLEEIMLSYNYIHNPASGFCTKQKHELNLSIDGIRRVVSGY</sequence>
<comment type="caution">
    <text evidence="1">The sequence shown here is derived from an EMBL/GenBank/DDBJ whole genome shotgun (WGS) entry which is preliminary data.</text>
</comment>
<evidence type="ECO:0000313" key="2">
    <source>
        <dbReference type="Proteomes" id="UP000188637"/>
    </source>
</evidence>
<dbReference type="EMBL" id="LJHD01000002">
    <property type="protein sequence ID" value="ONI46582.1"/>
    <property type="molecule type" value="Genomic_DNA"/>
</dbReference>